<reference evidence="1" key="2">
    <citation type="submission" date="2004-02" db="EMBL/GenBank/DDBJ databases">
        <authorList>
            <consortium name="Genoscope"/>
            <consortium name="Whitehead Institute Centre for Genome Research"/>
        </authorList>
    </citation>
    <scope>NUCLEOTIDE SEQUENCE</scope>
</reference>
<gene>
    <name evidence="1" type="ORF">GSTENG00001029001</name>
</gene>
<proteinExistence type="predicted"/>
<comment type="caution">
    <text evidence="1">The sequence shown here is derived from an EMBL/GenBank/DDBJ whole genome shotgun (WGS) entry which is preliminary data.</text>
</comment>
<organism evidence="1">
    <name type="scientific">Tetraodon nigroviridis</name>
    <name type="common">Spotted green pufferfish</name>
    <name type="synonym">Chelonodon nigroviridis</name>
    <dbReference type="NCBI Taxonomy" id="99883"/>
    <lineage>
        <taxon>Eukaryota</taxon>
        <taxon>Metazoa</taxon>
        <taxon>Chordata</taxon>
        <taxon>Craniata</taxon>
        <taxon>Vertebrata</taxon>
        <taxon>Euteleostomi</taxon>
        <taxon>Actinopterygii</taxon>
        <taxon>Neopterygii</taxon>
        <taxon>Teleostei</taxon>
        <taxon>Neoteleostei</taxon>
        <taxon>Acanthomorphata</taxon>
        <taxon>Eupercaria</taxon>
        <taxon>Tetraodontiformes</taxon>
        <taxon>Tetradontoidea</taxon>
        <taxon>Tetraodontidae</taxon>
        <taxon>Tetraodon</taxon>
    </lineage>
</organism>
<accession>Q4TGM3</accession>
<protein>
    <submittedName>
        <fullName evidence="1">(spotted green pufferfish) hypothetical protein</fullName>
    </submittedName>
</protein>
<name>Q4TGM3_TETNG</name>
<dbReference type="AlphaFoldDB" id="Q4TGM3"/>
<sequence>MAAMQESTKPSCWACCLLIHSATHVHMQHLNCQEPWRRSWETGETRGEDRQAGSRRGPRLSATLDRGCACVGASVRQLPSACRATGVYSSSLSLPGPLHPLSPRGLPTGQRHAPNFCFSFKN</sequence>
<reference evidence="1" key="1">
    <citation type="journal article" date="2004" name="Nature">
        <title>Genome duplication in the teleost fish Tetraodon nigroviridis reveals the early vertebrate proto-karyotype.</title>
        <authorList>
            <person name="Jaillon O."/>
            <person name="Aury J.-M."/>
            <person name="Brunet F."/>
            <person name="Petit J.-L."/>
            <person name="Stange-Thomann N."/>
            <person name="Mauceli E."/>
            <person name="Bouneau L."/>
            <person name="Fischer C."/>
            <person name="Ozouf-Costaz C."/>
            <person name="Bernot A."/>
            <person name="Nicaud S."/>
            <person name="Jaffe D."/>
            <person name="Fisher S."/>
            <person name="Lutfalla G."/>
            <person name="Dossat C."/>
            <person name="Segurens B."/>
            <person name="Dasilva C."/>
            <person name="Salanoubat M."/>
            <person name="Levy M."/>
            <person name="Boudet N."/>
            <person name="Castellano S."/>
            <person name="Anthouard V."/>
            <person name="Jubin C."/>
            <person name="Castelli V."/>
            <person name="Katinka M."/>
            <person name="Vacherie B."/>
            <person name="Biemont C."/>
            <person name="Skalli Z."/>
            <person name="Cattolico L."/>
            <person name="Poulain J."/>
            <person name="De Berardinis V."/>
            <person name="Cruaud C."/>
            <person name="Duprat S."/>
            <person name="Brottier P."/>
            <person name="Coutanceau J.-P."/>
            <person name="Gouzy J."/>
            <person name="Parra G."/>
            <person name="Lardier G."/>
            <person name="Chapple C."/>
            <person name="McKernan K.J."/>
            <person name="McEwan P."/>
            <person name="Bosak S."/>
            <person name="Kellis M."/>
            <person name="Volff J.-N."/>
            <person name="Guigo R."/>
            <person name="Zody M.C."/>
            <person name="Mesirov J."/>
            <person name="Lindblad-Toh K."/>
            <person name="Birren B."/>
            <person name="Nusbaum C."/>
            <person name="Kahn D."/>
            <person name="Robinson-Rechavi M."/>
            <person name="Laudet V."/>
            <person name="Schachter V."/>
            <person name="Quetier F."/>
            <person name="Saurin W."/>
            <person name="Scarpelli C."/>
            <person name="Wincker P."/>
            <person name="Lander E.S."/>
            <person name="Weissenbach J."/>
            <person name="Roest Crollius H."/>
        </authorList>
    </citation>
    <scope>NUCLEOTIDE SEQUENCE [LARGE SCALE GENOMIC DNA]</scope>
</reference>
<dbReference type="EMBL" id="CAAE01003605">
    <property type="protein sequence ID" value="CAF87959.1"/>
    <property type="molecule type" value="Genomic_DNA"/>
</dbReference>
<dbReference type="KEGG" id="tng:GSTEN00001029G001"/>
<evidence type="ECO:0000313" key="1">
    <source>
        <dbReference type="EMBL" id="CAF87959.1"/>
    </source>
</evidence>